<proteinExistence type="predicted"/>
<dbReference type="InterPro" id="IPR052980">
    <property type="entry name" value="Crinkler_effector"/>
</dbReference>
<accession>A0A9W6TE15</accession>
<organism evidence="1 2">
    <name type="scientific">Phytophthora lilii</name>
    <dbReference type="NCBI Taxonomy" id="2077276"/>
    <lineage>
        <taxon>Eukaryota</taxon>
        <taxon>Sar</taxon>
        <taxon>Stramenopiles</taxon>
        <taxon>Oomycota</taxon>
        <taxon>Peronosporomycetes</taxon>
        <taxon>Peronosporales</taxon>
        <taxon>Peronosporaceae</taxon>
        <taxon>Phytophthora</taxon>
    </lineage>
</organism>
<gene>
    <name evidence="1" type="ORF">Plil01_000156400</name>
</gene>
<name>A0A9W6TE15_9STRA</name>
<evidence type="ECO:0000313" key="2">
    <source>
        <dbReference type="Proteomes" id="UP001165083"/>
    </source>
</evidence>
<keyword evidence="2" id="KW-1185">Reference proteome</keyword>
<reference evidence="1" key="1">
    <citation type="submission" date="2023-04" db="EMBL/GenBank/DDBJ databases">
        <title>Phytophthora lilii NBRC 32176.</title>
        <authorList>
            <person name="Ichikawa N."/>
            <person name="Sato H."/>
            <person name="Tonouchi N."/>
        </authorList>
    </citation>
    <scope>NUCLEOTIDE SEQUENCE</scope>
    <source>
        <strain evidence="1">NBRC 32176</strain>
    </source>
</reference>
<protein>
    <submittedName>
        <fullName evidence="1">Unnamed protein product</fullName>
    </submittedName>
</protein>
<dbReference type="PANTHER" id="PTHR33129">
    <property type="entry name" value="PROTEIN KINASE DOMAIN-CONTAINING PROTEIN-RELATED"/>
    <property type="match status" value="1"/>
</dbReference>
<dbReference type="AlphaFoldDB" id="A0A9W6TE15"/>
<dbReference type="Proteomes" id="UP001165083">
    <property type="component" value="Unassembled WGS sequence"/>
</dbReference>
<dbReference type="PANTHER" id="PTHR33129:SF1">
    <property type="entry name" value="ATP-BINDING PROTEIN"/>
    <property type="match status" value="1"/>
</dbReference>
<dbReference type="OrthoDB" id="96224at2759"/>
<comment type="caution">
    <text evidence="1">The sequence shown here is derived from an EMBL/GenBank/DDBJ whole genome shotgun (WGS) entry which is preliminary data.</text>
</comment>
<sequence length="296" mass="33392">MESIPLKIPAAACANADVHDEDKLPLLDAMETGSKRYRLPPVLLSNGYDGGKDSYERDCYKELYLLVEAEVLQLGNNSVQCVTVTGTARKAGPTNCEQHPMEWIIGTVAYTTTAELQAFAIFENDPSKPSQKEEYINQEELDSALKQLQKDEAKRAGEHGQPRQILFFCDGPPAKPYLRTVVSTSPNEQLLRMSRKIAMEFYMPLWTLDELEEAAAELEIGVDDATIWERFGIFGGVARQCFYQNGVRVQRDIKDIYQTIMKIGNAEDLQSLLLLKANARLHIDYFTSSRLMIAWT</sequence>
<evidence type="ECO:0000313" key="1">
    <source>
        <dbReference type="EMBL" id="GMF10794.1"/>
    </source>
</evidence>
<dbReference type="EMBL" id="BSXW01000054">
    <property type="protein sequence ID" value="GMF10794.1"/>
    <property type="molecule type" value="Genomic_DNA"/>
</dbReference>